<dbReference type="Pfam" id="PF21316">
    <property type="entry name" value="TPPII_GBD"/>
    <property type="match status" value="1"/>
</dbReference>
<keyword evidence="4" id="KW-1185">Reference proteome</keyword>
<evidence type="ECO:0000313" key="3">
    <source>
        <dbReference type="EMBL" id="GAU24997.1"/>
    </source>
</evidence>
<dbReference type="Gene3D" id="1.25.40.710">
    <property type="match status" value="1"/>
</dbReference>
<dbReference type="AlphaFoldDB" id="A0A2Z6N6Z3"/>
<dbReference type="OrthoDB" id="10256524at2759"/>
<feature type="domain" description="Tripeptidyl-peptidase II galactose-binding" evidence="2">
    <location>
        <begin position="2"/>
        <end position="81"/>
    </location>
</feature>
<reference evidence="4" key="1">
    <citation type="journal article" date="2017" name="Front. Plant Sci.">
        <title>Climate Clever Clovers: New Paradigm to Reduce the Environmental Footprint of Ruminants by Breeding Low Methanogenic Forages Utilizing Haplotype Variation.</title>
        <authorList>
            <person name="Kaur P."/>
            <person name="Appels R."/>
            <person name="Bayer P.E."/>
            <person name="Keeble-Gagnere G."/>
            <person name="Wang J."/>
            <person name="Hirakawa H."/>
            <person name="Shirasawa K."/>
            <person name="Vercoe P."/>
            <person name="Stefanova K."/>
            <person name="Durmic Z."/>
            <person name="Nichols P."/>
            <person name="Revell C."/>
            <person name="Isobe S.N."/>
            <person name="Edwards D."/>
            <person name="Erskine W."/>
        </authorList>
    </citation>
    <scope>NUCLEOTIDE SEQUENCE [LARGE SCALE GENOMIC DNA]</scope>
    <source>
        <strain evidence="4">cv. Daliak</strain>
    </source>
</reference>
<name>A0A2Z6N6Z3_TRISU</name>
<evidence type="ECO:0000313" key="4">
    <source>
        <dbReference type="Proteomes" id="UP000242715"/>
    </source>
</evidence>
<evidence type="ECO:0000259" key="2">
    <source>
        <dbReference type="Pfam" id="PF21316"/>
    </source>
</evidence>
<dbReference type="Pfam" id="PF12580">
    <property type="entry name" value="TPPII"/>
    <property type="match status" value="1"/>
</dbReference>
<dbReference type="InterPro" id="IPR022229">
    <property type="entry name" value="TPPII_Ig-like-2"/>
</dbReference>
<feature type="non-terminal residue" evidence="3">
    <location>
        <position position="1"/>
    </location>
</feature>
<evidence type="ECO:0000259" key="1">
    <source>
        <dbReference type="Pfam" id="PF12580"/>
    </source>
</evidence>
<dbReference type="EMBL" id="DF973300">
    <property type="protein sequence ID" value="GAU24997.1"/>
    <property type="molecule type" value="Genomic_DNA"/>
</dbReference>
<proteinExistence type="predicted"/>
<dbReference type="InterPro" id="IPR048384">
    <property type="entry name" value="TPPII_GBD"/>
</dbReference>
<sequence length="617" mass="69965">HIERRYIEVPHGASWVDVSIKASGFDTPRKFYLDAVQLCPLERPLKWEKVVTFASSGAKGFSFKVISGQTLELVISQFWSSGIGSHETASVDFEVVFHGIKVNQEELIFDGSEAPVRIDAETLLISEELAPVAILNKIRVPYRPIDSKICALSADRDKLPSGKQILALILTYKVKLEDGAQVKPHIPLLNDRIYDTKFESQFYMISDSNKRVYSRGDAYPSSSNLPKGEYNLQLYLRHDNVQILEKMRHLVLFLERNLEEKDVIHLNFFSQPDGPLMGNGSFKSSLLIPGIKEGLYLGPPQKEKLPKNSQQGSVLVGAISYGKLPFADQEKKDPEKHPASCRISYVVPPNKVDEDKGKGSSLSTKKTVSERIKEEVRDAKLKVLGTLKQETDEERLEWKELAASLKSEYPKYTPLLAKILEGLVSRSNVKDKIHHDEEVIDAANNVIDSIDRDELARFFALKNDPEDEDAENIRKKFESTRDQLAEALYQKGLALAEIESLKDLDATERAKDVDSEQSTDGSSHPDLFEENFLELKKWVDVKSSKYGILTVTRERRSKRLGTALKVLCDIIQNDAESAKKKFYELKLSLLDEIGWKHLATYERQWMLVRFPPTLPLF</sequence>
<accession>A0A2Z6N6Z3</accession>
<dbReference type="Proteomes" id="UP000242715">
    <property type="component" value="Unassembled WGS sequence"/>
</dbReference>
<dbReference type="InterPro" id="IPR046939">
    <property type="entry name" value="TPPII_C_sf"/>
</dbReference>
<protein>
    <submittedName>
        <fullName evidence="3">Uncharacterized protein</fullName>
    </submittedName>
</protein>
<gene>
    <name evidence="3" type="ORF">TSUD_292080</name>
</gene>
<organism evidence="3 4">
    <name type="scientific">Trifolium subterraneum</name>
    <name type="common">Subterranean clover</name>
    <dbReference type="NCBI Taxonomy" id="3900"/>
    <lineage>
        <taxon>Eukaryota</taxon>
        <taxon>Viridiplantae</taxon>
        <taxon>Streptophyta</taxon>
        <taxon>Embryophyta</taxon>
        <taxon>Tracheophyta</taxon>
        <taxon>Spermatophyta</taxon>
        <taxon>Magnoliopsida</taxon>
        <taxon>eudicotyledons</taxon>
        <taxon>Gunneridae</taxon>
        <taxon>Pentapetalae</taxon>
        <taxon>rosids</taxon>
        <taxon>fabids</taxon>
        <taxon>Fabales</taxon>
        <taxon>Fabaceae</taxon>
        <taxon>Papilionoideae</taxon>
        <taxon>50 kb inversion clade</taxon>
        <taxon>NPAAA clade</taxon>
        <taxon>Hologalegina</taxon>
        <taxon>IRL clade</taxon>
        <taxon>Trifolieae</taxon>
        <taxon>Trifolium</taxon>
    </lineage>
</organism>
<feature type="domain" description="Tripeptidyl peptidase II second Ig-like" evidence="1">
    <location>
        <begin position="124"/>
        <end position="309"/>
    </location>
</feature>